<dbReference type="EMBL" id="GHJT01001776">
    <property type="protein sequence ID" value="MOY35747.1"/>
    <property type="molecule type" value="Transcribed_RNA"/>
</dbReference>
<name>A0A4D5RHM0_IXOSC</name>
<accession>A0A4D5RHM0</accession>
<protein>
    <submittedName>
        <fullName evidence="2">Putative secreted protein</fullName>
    </submittedName>
</protein>
<organism evidence="2">
    <name type="scientific">Ixodes scapularis</name>
    <name type="common">Black-legged tick</name>
    <name type="synonym">Deer tick</name>
    <dbReference type="NCBI Taxonomy" id="6945"/>
    <lineage>
        <taxon>Eukaryota</taxon>
        <taxon>Metazoa</taxon>
        <taxon>Ecdysozoa</taxon>
        <taxon>Arthropoda</taxon>
        <taxon>Chelicerata</taxon>
        <taxon>Arachnida</taxon>
        <taxon>Acari</taxon>
        <taxon>Parasitiformes</taxon>
        <taxon>Ixodida</taxon>
        <taxon>Ixodoidea</taxon>
        <taxon>Ixodidae</taxon>
        <taxon>Ixodinae</taxon>
        <taxon>Ixodes</taxon>
    </lineage>
</organism>
<dbReference type="AlphaFoldDB" id="A0A4D5RHM0"/>
<proteinExistence type="predicted"/>
<evidence type="ECO:0000256" key="1">
    <source>
        <dbReference type="SAM" id="Phobius"/>
    </source>
</evidence>
<feature type="transmembrane region" description="Helical" evidence="1">
    <location>
        <begin position="7"/>
        <end position="26"/>
    </location>
</feature>
<keyword evidence="1" id="KW-1133">Transmembrane helix</keyword>
<evidence type="ECO:0000313" key="2">
    <source>
        <dbReference type="EMBL" id="MOY35747.1"/>
    </source>
</evidence>
<reference evidence="2" key="1">
    <citation type="submission" date="2019-04" db="EMBL/GenBank/DDBJ databases">
        <title>An insight into the mialome of Ixodes scapularis.</title>
        <authorList>
            <person name="Ribeiro J.M."/>
            <person name="Mather T.N."/>
            <person name="Karim S."/>
        </authorList>
    </citation>
    <scope>NUCLEOTIDE SEQUENCE</scope>
</reference>
<sequence length="87" mass="10066">MLALSSTCLYFPRIFFFFCVCVRVWWLDELRTKVILASPCFLSIELFSVGAGNKELFLLKRDEQLGLVSLLRFRTISTVVVLLSKEQ</sequence>
<keyword evidence="1" id="KW-0812">Transmembrane</keyword>
<keyword evidence="1" id="KW-0472">Membrane</keyword>